<name>A0AAN6ISF5_EXODE</name>
<feature type="compositionally biased region" description="Basic and acidic residues" evidence="5">
    <location>
        <begin position="372"/>
        <end position="381"/>
    </location>
</feature>
<dbReference type="GO" id="GO:0046854">
    <property type="term" value="P:phosphatidylinositol phosphate biosynthetic process"/>
    <property type="evidence" value="ECO:0007669"/>
    <property type="project" value="TreeGrafter"/>
</dbReference>
<dbReference type="PANTHER" id="PTHR12400:SF103">
    <property type="entry name" value="INOSITOL POLYPHOSPHATE MULTIKINASE"/>
    <property type="match status" value="1"/>
</dbReference>
<dbReference type="Proteomes" id="UP001161757">
    <property type="component" value="Unassembled WGS sequence"/>
</dbReference>
<dbReference type="AlphaFoldDB" id="A0AAN6ISF5"/>
<dbReference type="GO" id="GO:0008440">
    <property type="term" value="F:inositol-1,4,5-trisphosphate 3-kinase activity"/>
    <property type="evidence" value="ECO:0007669"/>
    <property type="project" value="TreeGrafter"/>
</dbReference>
<reference evidence="6" key="1">
    <citation type="submission" date="2023-01" db="EMBL/GenBank/DDBJ databases">
        <title>Exophiala dermititidis isolated from Cystic Fibrosis Patient.</title>
        <authorList>
            <person name="Kurbessoian T."/>
            <person name="Crocker A."/>
            <person name="Murante D."/>
            <person name="Hogan D.A."/>
            <person name="Stajich J.E."/>
        </authorList>
    </citation>
    <scope>NUCLEOTIDE SEQUENCE</scope>
    <source>
        <strain evidence="6">Ex8</strain>
    </source>
</reference>
<feature type="compositionally biased region" description="Acidic residues" evidence="5">
    <location>
        <begin position="349"/>
        <end position="359"/>
    </location>
</feature>
<feature type="compositionally biased region" description="Low complexity" evidence="5">
    <location>
        <begin position="239"/>
        <end position="254"/>
    </location>
</feature>
<evidence type="ECO:0000256" key="4">
    <source>
        <dbReference type="RuleBase" id="RU363090"/>
    </source>
</evidence>
<protein>
    <recommendedName>
        <fullName evidence="4">Kinase</fullName>
        <ecNumber evidence="4">2.7.-.-</ecNumber>
    </recommendedName>
</protein>
<feature type="compositionally biased region" description="Acidic residues" evidence="5">
    <location>
        <begin position="382"/>
        <end position="396"/>
    </location>
</feature>
<sequence length="442" mass="48508">MAHSSTNTPAAKHVAGPVMPSESELVEFDHSAAGHQGISSNASGSLLIKPCTQAEIDFYESAKDHPLFQAHMPTFIGSLSQHEDQEAVKPLLHEAATTSTVTAAVPNNQDSVDNDNGNAAVADPTSTMPELVKRTSWKPSGGKKLSTGLAIVLENVTAGFKHPNILDVKLGARLWDDDAPQAKRRKLDEVSQRTTSGSLGFRVAGMKLWCGPETTATVGDQTPKDNKHEDKQEQTQQDNLPNGSSSNNNSNNSPDEPESNVEYKRGYKSYTKLYGQSFTKDNVVDAFTTYLGGVRSDETTGKPVFRRKHAPLIAKRLIRELESIQYSLENEESRMYSASVLMVYEGDESALESALEEEEKERNGQTEDDDQDGRKEEKENEKAEEEEEEDDDDGDDIVPQKVHEVRLIDFAHASWTPGQGPDENALQGVRSLIGILKGLLDE</sequence>
<feature type="region of interest" description="Disordered" evidence="5">
    <location>
        <begin position="349"/>
        <end position="403"/>
    </location>
</feature>
<dbReference type="EC" id="2.7.-.-" evidence="4"/>
<comment type="similarity">
    <text evidence="1 4">Belongs to the inositol phosphokinase (IPK) family.</text>
</comment>
<dbReference type="InterPro" id="IPR038286">
    <property type="entry name" value="IPK_sf"/>
</dbReference>
<organism evidence="6 7">
    <name type="scientific">Exophiala dermatitidis</name>
    <name type="common">Black yeast-like fungus</name>
    <name type="synonym">Wangiella dermatitidis</name>
    <dbReference type="NCBI Taxonomy" id="5970"/>
    <lineage>
        <taxon>Eukaryota</taxon>
        <taxon>Fungi</taxon>
        <taxon>Dikarya</taxon>
        <taxon>Ascomycota</taxon>
        <taxon>Pezizomycotina</taxon>
        <taxon>Eurotiomycetes</taxon>
        <taxon>Chaetothyriomycetidae</taxon>
        <taxon>Chaetothyriales</taxon>
        <taxon>Herpotrichiellaceae</taxon>
        <taxon>Exophiala</taxon>
    </lineage>
</organism>
<dbReference type="GO" id="GO:0005737">
    <property type="term" value="C:cytoplasm"/>
    <property type="evidence" value="ECO:0007669"/>
    <property type="project" value="TreeGrafter"/>
</dbReference>
<feature type="region of interest" description="Disordered" evidence="5">
    <location>
        <begin position="214"/>
        <end position="262"/>
    </location>
</feature>
<keyword evidence="2 4" id="KW-0808">Transferase</keyword>
<proteinExistence type="inferred from homology"/>
<dbReference type="Gene3D" id="3.30.470.160">
    <property type="entry name" value="Inositol polyphosphate kinase"/>
    <property type="match status" value="1"/>
</dbReference>
<feature type="compositionally biased region" description="Basic and acidic residues" evidence="5">
    <location>
        <begin position="222"/>
        <end position="233"/>
    </location>
</feature>
<evidence type="ECO:0000256" key="2">
    <source>
        <dbReference type="ARBA" id="ARBA00022679"/>
    </source>
</evidence>
<evidence type="ECO:0000313" key="7">
    <source>
        <dbReference type="Proteomes" id="UP001161757"/>
    </source>
</evidence>
<dbReference type="SUPFAM" id="SSF56104">
    <property type="entry name" value="SAICAR synthase-like"/>
    <property type="match status" value="1"/>
</dbReference>
<evidence type="ECO:0000256" key="1">
    <source>
        <dbReference type="ARBA" id="ARBA00007374"/>
    </source>
</evidence>
<keyword evidence="3 4" id="KW-0418">Kinase</keyword>
<comment type="caution">
    <text evidence="6">The sequence shown here is derived from an EMBL/GenBank/DDBJ whole genome shotgun (WGS) entry which is preliminary data.</text>
</comment>
<dbReference type="Pfam" id="PF03770">
    <property type="entry name" value="IPK"/>
    <property type="match status" value="1"/>
</dbReference>
<dbReference type="PANTHER" id="PTHR12400">
    <property type="entry name" value="INOSITOL POLYPHOSPHATE KINASE"/>
    <property type="match status" value="1"/>
</dbReference>
<dbReference type="GO" id="GO:0000824">
    <property type="term" value="F:inositol-1,4,5,6-tetrakisphosphate 3-kinase activity"/>
    <property type="evidence" value="ECO:0007669"/>
    <property type="project" value="TreeGrafter"/>
</dbReference>
<dbReference type="EMBL" id="JAJGCB010000016">
    <property type="protein sequence ID" value="KAJ8988920.1"/>
    <property type="molecule type" value="Genomic_DNA"/>
</dbReference>
<evidence type="ECO:0000256" key="5">
    <source>
        <dbReference type="SAM" id="MobiDB-lite"/>
    </source>
</evidence>
<accession>A0AAN6ISF5</accession>
<dbReference type="InterPro" id="IPR005522">
    <property type="entry name" value="IPK"/>
</dbReference>
<evidence type="ECO:0000256" key="3">
    <source>
        <dbReference type="ARBA" id="ARBA00022777"/>
    </source>
</evidence>
<gene>
    <name evidence="6" type="ORF">HRR80_007120</name>
</gene>
<dbReference type="GO" id="GO:0005634">
    <property type="term" value="C:nucleus"/>
    <property type="evidence" value="ECO:0007669"/>
    <property type="project" value="TreeGrafter"/>
</dbReference>
<dbReference type="GO" id="GO:0032958">
    <property type="term" value="P:inositol phosphate biosynthetic process"/>
    <property type="evidence" value="ECO:0007669"/>
    <property type="project" value="InterPro"/>
</dbReference>
<evidence type="ECO:0000313" key="6">
    <source>
        <dbReference type="EMBL" id="KAJ8988920.1"/>
    </source>
</evidence>